<dbReference type="SUPFAM" id="SSF51735">
    <property type="entry name" value="NAD(P)-binding Rossmann-fold domains"/>
    <property type="match status" value="1"/>
</dbReference>
<sequence>MTGAGEPGGRWLITGAGGVLGRELADVLRGAGREFAAPPRAELDVTDTAAVRAAVLRHRPRVLVNCAAWTRFHEAEAHEDDARRVNGDAVRGIAEVCAETGVRLVHVSTDYVFDGGARCPYAEDAPPAPLNAYGRTKLAGERAVADVLSDAGTIVRTAWLHSRYGTDFVSMMVEAERTRETVDAVDDERGQPTWAADAAHRIAALAARGATGVFHATNAGSATRHELAREVFRLLGADPDRVRPVDGGRFPGPGRRPRYTVLGHGAWERAGLPPMRHWRDALAAALPRSAGQAGRTAV</sequence>
<name>A0ABW3ELI0_9ACTN</name>
<protein>
    <recommendedName>
        <fullName evidence="2">dTDP-4-dehydrorhamnose reductase</fullName>
        <ecNumber evidence="2">1.1.1.133</ecNumber>
    </recommendedName>
</protein>
<keyword evidence="2 4" id="KW-0560">Oxidoreductase</keyword>
<organism evidence="4 5">
    <name type="scientific">Actinomadura sediminis</name>
    <dbReference type="NCBI Taxonomy" id="1038904"/>
    <lineage>
        <taxon>Bacteria</taxon>
        <taxon>Bacillati</taxon>
        <taxon>Actinomycetota</taxon>
        <taxon>Actinomycetes</taxon>
        <taxon>Streptosporangiales</taxon>
        <taxon>Thermomonosporaceae</taxon>
        <taxon>Actinomadura</taxon>
    </lineage>
</organism>
<dbReference type="Proteomes" id="UP001596972">
    <property type="component" value="Unassembled WGS sequence"/>
</dbReference>
<dbReference type="EC" id="1.1.1.133" evidence="2"/>
<dbReference type="RefSeq" id="WP_378297287.1">
    <property type="nucleotide sequence ID" value="NZ_JBHTJA010000010.1"/>
</dbReference>
<evidence type="ECO:0000256" key="1">
    <source>
        <dbReference type="ARBA" id="ARBA00010944"/>
    </source>
</evidence>
<dbReference type="EMBL" id="JBHTJA010000010">
    <property type="protein sequence ID" value="MFD0900317.1"/>
    <property type="molecule type" value="Genomic_DNA"/>
</dbReference>
<keyword evidence="5" id="KW-1185">Reference proteome</keyword>
<dbReference type="InterPro" id="IPR036291">
    <property type="entry name" value="NAD(P)-bd_dom_sf"/>
</dbReference>
<comment type="function">
    <text evidence="2">Catalyzes the reduction of dTDP-6-deoxy-L-lyxo-4-hexulose to yield dTDP-L-rhamnose.</text>
</comment>
<evidence type="ECO:0000313" key="4">
    <source>
        <dbReference type="EMBL" id="MFD0900317.1"/>
    </source>
</evidence>
<accession>A0ABW3ELI0</accession>
<evidence type="ECO:0000313" key="5">
    <source>
        <dbReference type="Proteomes" id="UP001596972"/>
    </source>
</evidence>
<dbReference type="Gene3D" id="3.40.50.720">
    <property type="entry name" value="NAD(P)-binding Rossmann-like Domain"/>
    <property type="match status" value="1"/>
</dbReference>
<dbReference type="Gene3D" id="3.90.25.10">
    <property type="entry name" value="UDP-galactose 4-epimerase, domain 1"/>
    <property type="match status" value="1"/>
</dbReference>
<dbReference type="PANTHER" id="PTHR10491">
    <property type="entry name" value="DTDP-4-DEHYDRORHAMNOSE REDUCTASE"/>
    <property type="match status" value="1"/>
</dbReference>
<evidence type="ECO:0000259" key="3">
    <source>
        <dbReference type="Pfam" id="PF04321"/>
    </source>
</evidence>
<reference evidence="5" key="1">
    <citation type="journal article" date="2019" name="Int. J. Syst. Evol. Microbiol.">
        <title>The Global Catalogue of Microorganisms (GCM) 10K type strain sequencing project: providing services to taxonomists for standard genome sequencing and annotation.</title>
        <authorList>
            <consortium name="The Broad Institute Genomics Platform"/>
            <consortium name="The Broad Institute Genome Sequencing Center for Infectious Disease"/>
            <person name="Wu L."/>
            <person name="Ma J."/>
        </authorList>
    </citation>
    <scope>NUCLEOTIDE SEQUENCE [LARGE SCALE GENOMIC DNA]</scope>
    <source>
        <strain evidence="5">JCM 31202</strain>
    </source>
</reference>
<dbReference type="GO" id="GO:0008831">
    <property type="term" value="F:dTDP-4-dehydrorhamnose reductase activity"/>
    <property type="evidence" value="ECO:0007669"/>
    <property type="project" value="UniProtKB-EC"/>
</dbReference>
<comment type="similarity">
    <text evidence="1 2">Belongs to the dTDP-4-dehydrorhamnose reductase family.</text>
</comment>
<dbReference type="InterPro" id="IPR029903">
    <property type="entry name" value="RmlD-like-bd"/>
</dbReference>
<feature type="domain" description="RmlD-like substrate binding" evidence="3">
    <location>
        <begin position="11"/>
        <end position="287"/>
    </location>
</feature>
<evidence type="ECO:0000256" key="2">
    <source>
        <dbReference type="RuleBase" id="RU364082"/>
    </source>
</evidence>
<gene>
    <name evidence="4" type="primary">rfbD</name>
    <name evidence="4" type="ORF">ACFQ11_07935</name>
</gene>
<proteinExistence type="inferred from homology"/>
<dbReference type="CDD" id="cd05254">
    <property type="entry name" value="dTDP_HR_like_SDR_e"/>
    <property type="match status" value="1"/>
</dbReference>
<dbReference type="Pfam" id="PF04321">
    <property type="entry name" value="RmlD_sub_bind"/>
    <property type="match status" value="1"/>
</dbReference>
<comment type="pathway">
    <text evidence="2">Carbohydrate biosynthesis; dTDP-L-rhamnose biosynthesis.</text>
</comment>
<dbReference type="InterPro" id="IPR005913">
    <property type="entry name" value="dTDP_dehydrorham_reduct"/>
</dbReference>
<dbReference type="NCBIfam" id="TIGR01214">
    <property type="entry name" value="rmlD"/>
    <property type="match status" value="1"/>
</dbReference>
<dbReference type="PANTHER" id="PTHR10491:SF4">
    <property type="entry name" value="METHIONINE ADENOSYLTRANSFERASE 2 SUBUNIT BETA"/>
    <property type="match status" value="1"/>
</dbReference>
<comment type="caution">
    <text evidence="4">The sequence shown here is derived from an EMBL/GenBank/DDBJ whole genome shotgun (WGS) entry which is preliminary data.</text>
</comment>
<keyword evidence="2" id="KW-0521">NADP</keyword>